<evidence type="ECO:0000256" key="2">
    <source>
        <dbReference type="ARBA" id="ARBA00022475"/>
    </source>
</evidence>
<feature type="domain" description="ABC3 transporter permease C-terminal" evidence="7">
    <location>
        <begin position="652"/>
        <end position="769"/>
    </location>
</feature>
<dbReference type="InterPro" id="IPR038766">
    <property type="entry name" value="Membrane_comp_ABC_pdt"/>
</dbReference>
<feature type="transmembrane region" description="Helical" evidence="6">
    <location>
        <begin position="701"/>
        <end position="723"/>
    </location>
</feature>
<dbReference type="Proteomes" id="UP001065593">
    <property type="component" value="Unassembled WGS sequence"/>
</dbReference>
<accession>A0ABQ5NH48</accession>
<dbReference type="InterPro" id="IPR003838">
    <property type="entry name" value="ABC3_permease_C"/>
</dbReference>
<comment type="caution">
    <text evidence="8">The sequence shown here is derived from an EMBL/GenBank/DDBJ whole genome shotgun (WGS) entry which is preliminary data.</text>
</comment>
<keyword evidence="3 6" id="KW-0812">Transmembrane</keyword>
<comment type="subcellular location">
    <subcellularLocation>
        <location evidence="1">Cell membrane</location>
        <topology evidence="1">Multi-pass membrane protein</topology>
    </subcellularLocation>
</comment>
<feature type="transmembrane region" description="Helical" evidence="6">
    <location>
        <begin position="254"/>
        <end position="277"/>
    </location>
</feature>
<evidence type="ECO:0000256" key="6">
    <source>
        <dbReference type="SAM" id="Phobius"/>
    </source>
</evidence>
<dbReference type="PANTHER" id="PTHR30287:SF2">
    <property type="entry name" value="BLL1001 PROTEIN"/>
    <property type="match status" value="1"/>
</dbReference>
<feature type="transmembrane region" description="Helical" evidence="6">
    <location>
        <begin position="348"/>
        <end position="372"/>
    </location>
</feature>
<gene>
    <name evidence="8" type="ORF">LYSBPC_08120</name>
</gene>
<keyword evidence="5 6" id="KW-0472">Membrane</keyword>
<reference evidence="8" key="1">
    <citation type="submission" date="2022-08" db="EMBL/GenBank/DDBJ databases">
        <title>Draft genome sequence of Lysinibacillus sp. strain KH24.</title>
        <authorList>
            <person name="Kanbe H."/>
            <person name="Itoh H."/>
        </authorList>
    </citation>
    <scope>NUCLEOTIDE SEQUENCE</scope>
    <source>
        <strain evidence="8">KH24</strain>
    </source>
</reference>
<dbReference type="PANTHER" id="PTHR30287">
    <property type="entry name" value="MEMBRANE COMPONENT OF PREDICTED ABC SUPERFAMILY METABOLITE UPTAKE TRANSPORTER"/>
    <property type="match status" value="1"/>
</dbReference>
<name>A0ABQ5NH48_9BACI</name>
<dbReference type="RefSeq" id="WP_264987403.1">
    <property type="nucleotide sequence ID" value="NZ_BRZA01000001.1"/>
</dbReference>
<evidence type="ECO:0000256" key="5">
    <source>
        <dbReference type="ARBA" id="ARBA00023136"/>
    </source>
</evidence>
<keyword evidence="4 6" id="KW-1133">Transmembrane helix</keyword>
<feature type="transmembrane region" description="Helical" evidence="6">
    <location>
        <begin position="310"/>
        <end position="328"/>
    </location>
</feature>
<evidence type="ECO:0000256" key="4">
    <source>
        <dbReference type="ARBA" id="ARBA00022989"/>
    </source>
</evidence>
<feature type="transmembrane region" description="Helical" evidence="6">
    <location>
        <begin position="652"/>
        <end position="673"/>
    </location>
</feature>
<organism evidence="8 9">
    <name type="scientific">Lysinibacillus piscis</name>
    <dbReference type="NCBI Taxonomy" id="2518931"/>
    <lineage>
        <taxon>Bacteria</taxon>
        <taxon>Bacillati</taxon>
        <taxon>Bacillota</taxon>
        <taxon>Bacilli</taxon>
        <taxon>Bacillales</taxon>
        <taxon>Bacillaceae</taxon>
        <taxon>Lysinibacillus</taxon>
    </lineage>
</organism>
<evidence type="ECO:0000313" key="8">
    <source>
        <dbReference type="EMBL" id="GLC87685.1"/>
    </source>
</evidence>
<feature type="domain" description="ABC3 transporter permease C-terminal" evidence="7">
    <location>
        <begin position="261"/>
        <end position="369"/>
    </location>
</feature>
<proteinExistence type="predicted"/>
<evidence type="ECO:0000259" key="7">
    <source>
        <dbReference type="Pfam" id="PF02687"/>
    </source>
</evidence>
<evidence type="ECO:0000256" key="1">
    <source>
        <dbReference type="ARBA" id="ARBA00004651"/>
    </source>
</evidence>
<dbReference type="Pfam" id="PF02687">
    <property type="entry name" value="FtsX"/>
    <property type="match status" value="2"/>
</dbReference>
<feature type="transmembrane region" description="Helical" evidence="6">
    <location>
        <begin position="425"/>
        <end position="447"/>
    </location>
</feature>
<evidence type="ECO:0000256" key="3">
    <source>
        <dbReference type="ARBA" id="ARBA00022692"/>
    </source>
</evidence>
<feature type="transmembrane region" description="Helical" evidence="6">
    <location>
        <begin position="743"/>
        <end position="763"/>
    </location>
</feature>
<keyword evidence="2" id="KW-1003">Cell membrane</keyword>
<keyword evidence="9" id="KW-1185">Reference proteome</keyword>
<evidence type="ECO:0000313" key="9">
    <source>
        <dbReference type="Proteomes" id="UP001065593"/>
    </source>
</evidence>
<sequence>MIGHMLKRDVLRNKTITFTLLTFITLSSLLMASAMSMVVDVWASVDRLFQQAKVPHFVQMHAGSIDQQRLDDFTKKQPLIQAQQTVEMLNIDQTTLFLKNRQQIDHNSVMDVSFVKQNQSFDFLLNLHNEKVEMASGEIGVPLYYMKKYDLHIGDQIWLATDEFEMAFTISTFIRDAQMNPSLVSSKRFVVNDMDWQMIKAHMGQSEYLLEFLLKDTAQLHEFEQMYQSMDLPQQGPTITYTLYKVLNAATEGLIAFVIMLISALLIFIALLCIRFIMMAALEEDAREIAVMKAIGIPRKQIQKLYLTKYIALAFTASTAGYVLALFISPLLTKNIALYMGVGKQSVWHYIIPCAGVFVIALLIIGYCQLILRKYQHISTVEALRTGHLTEKSSSKKGLLLHRSKKVNIHVFLGIKDIWARLNMYSVIGIVYMMCLFMMIVPVNFLYTIQSPSFITYMGAGHSQIRIDLQQTVDIEQRFLHMQETLRTDPDIVKYASFITSGYKVELQDGKYDSIHVETGDFSIFPLSYLKGKAPKQLGDIALSVLKAKELEKDIGDDIVLLINHQKHRLTISGIYQDMTNGGKTAKAYLDVPPTNILWYTVNVDMKQSIILDDKLEAYRDAFYPAKVTDVAHYLAQTFGTTIAQLQLVTKFAIVLALAIASLMTMMFMKMLLAKEATQIAIMRSLGFTVQILRLQYTIRIVCVVLLAIVSGMILAQTIGQVLLRQLGAIMGAPNIALLTHPYMSYLICPLLLLSIVLIAVWLSSKGLKQQKMLMKLGGE</sequence>
<protein>
    <submittedName>
        <fullName evidence="8">ABC transporter permease</fullName>
    </submittedName>
</protein>
<dbReference type="EMBL" id="BRZA01000001">
    <property type="protein sequence ID" value="GLC87685.1"/>
    <property type="molecule type" value="Genomic_DNA"/>
</dbReference>